<name>A0A0K9FG97_9BACI</name>
<dbReference type="EMBL" id="LFXJ01000005">
    <property type="protein sequence ID" value="KMY33156.1"/>
    <property type="molecule type" value="Genomic_DNA"/>
</dbReference>
<organism evidence="1 2">
    <name type="scientific">Lysinibacillus xylanilyticus</name>
    <dbReference type="NCBI Taxonomy" id="582475"/>
    <lineage>
        <taxon>Bacteria</taxon>
        <taxon>Bacillati</taxon>
        <taxon>Bacillota</taxon>
        <taxon>Bacilli</taxon>
        <taxon>Bacillales</taxon>
        <taxon>Bacillaceae</taxon>
        <taxon>Lysinibacillus</taxon>
    </lineage>
</organism>
<dbReference type="AlphaFoldDB" id="A0A0K9FG97"/>
<protein>
    <submittedName>
        <fullName evidence="1">Uncharacterized protein</fullName>
    </submittedName>
</protein>
<proteinExistence type="predicted"/>
<gene>
    <name evidence="1" type="ORF">ACZ11_13925</name>
</gene>
<reference evidence="2" key="1">
    <citation type="submission" date="2015-07" db="EMBL/GenBank/DDBJ databases">
        <authorList>
            <consortium name="Consortium for Microbial Forensics and Genomics (microFORGE)"/>
            <person name="Knight B.M."/>
            <person name="Roberts D.P."/>
            <person name="Lin D."/>
            <person name="Hari K."/>
            <person name="Fletcher J."/>
            <person name="Melcher U."/>
            <person name="Blagden T."/>
            <person name="Winegar R.A."/>
        </authorList>
    </citation>
    <scope>NUCLEOTIDE SEQUENCE [LARGE SCALE GENOMIC DNA]</scope>
    <source>
        <strain evidence="2">DSM 23493</strain>
    </source>
</reference>
<comment type="caution">
    <text evidence="1">The sequence shown here is derived from an EMBL/GenBank/DDBJ whole genome shotgun (WGS) entry which is preliminary data.</text>
</comment>
<evidence type="ECO:0000313" key="2">
    <source>
        <dbReference type="Proteomes" id="UP000037326"/>
    </source>
</evidence>
<evidence type="ECO:0000313" key="1">
    <source>
        <dbReference type="EMBL" id="KMY33156.1"/>
    </source>
</evidence>
<sequence length="95" mass="11179">MLYGDLFSSIMVTLILYYLIENKLKGKERFLGYFGIATIPINLLPHWQIDQIPEHYNPHNSNLVLWVLETLKPEHIVTHEHPSNTYINLYKDVSI</sequence>
<dbReference type="PATRIC" id="fig|582475.4.peg.2452"/>
<dbReference type="Proteomes" id="UP000037326">
    <property type="component" value="Unassembled WGS sequence"/>
</dbReference>
<accession>A0A0K9FG97</accession>